<accession>A0ACD4RE39</accession>
<sequence length="457" mass="52174">MNIEKIDVSPHLTIYGRKSIRISHSLREKLRLPFASGSSKVVCGRNSIFAKIVCMNEEHSHVSVHEELLKELSLPVHSFTISIRYDSERNLLQLGPVFAVLTEMNACENPISFGSIDLFCRELASCSFDKGIFFYVFCLSDFHKEKMKGYILRQNEWQECSVPHPSAVHNRIHSRTLEKSQDFFNMTADFIHHKVPYFNDRFLNKWEVHQILSSNSHLTPFLPKTELITSKTVLNSMVQLYPAVFLKPINGSQGKRIYRISHSDEGFELDYSTFSGHLLRDYLSFDELFQSLLPRIKKEAFIVQEGIDLLNYENRPMDFRILCHKRNFSQWKISSAVARVSAENQFVANLARGGSLYTIKDALSSSFELSEAAHIRKLLNELSLEIGEALGMFSGGLFGEFGIDLAIDSGGHPWIIEVNTKPSKNAEERKSLGARPSARSIIDYCLFLSESYKDESH</sequence>
<keyword evidence="2" id="KW-1185">Reference proteome</keyword>
<reference evidence="2" key="1">
    <citation type="journal article" date="2025" name="Aquaculture">
        <title>Assessment of the bioflocculant production and safety properties of Metabacillus hrfriensis sp. nov. based on phenotypic and whole-genome sequencing analysis.</title>
        <authorList>
            <person name="Zhang R."/>
            <person name="Zhao Z."/>
            <person name="Luo L."/>
            <person name="Wang S."/>
            <person name="Guo K."/>
            <person name="Xu W."/>
        </authorList>
    </citation>
    <scope>NUCLEOTIDE SEQUENCE [LARGE SCALE GENOMIC DNA]</scope>
    <source>
        <strain evidence="2">CT-WN-B3</strain>
    </source>
</reference>
<dbReference type="EMBL" id="CP126116">
    <property type="protein sequence ID" value="WHZ58677.1"/>
    <property type="molecule type" value="Genomic_DNA"/>
</dbReference>
<gene>
    <name evidence="1" type="ORF">QLQ22_04840</name>
</gene>
<proteinExistence type="predicted"/>
<organism evidence="1 2">
    <name type="scientific">Metabacillus hrfriensis</name>
    <dbReference type="NCBI Taxonomy" id="3048891"/>
    <lineage>
        <taxon>Bacteria</taxon>
        <taxon>Bacillati</taxon>
        <taxon>Bacillota</taxon>
        <taxon>Bacilli</taxon>
        <taxon>Bacillales</taxon>
        <taxon>Bacillaceae</taxon>
        <taxon>Metabacillus</taxon>
    </lineage>
</organism>
<evidence type="ECO:0000313" key="1">
    <source>
        <dbReference type="EMBL" id="WHZ58677.1"/>
    </source>
</evidence>
<protein>
    <submittedName>
        <fullName evidence="1">YheC/YheD family protein</fullName>
    </submittedName>
</protein>
<name>A0ACD4RE39_9BACI</name>
<evidence type="ECO:0000313" key="2">
    <source>
        <dbReference type="Proteomes" id="UP001226091"/>
    </source>
</evidence>
<dbReference type="Proteomes" id="UP001226091">
    <property type="component" value="Chromosome"/>
</dbReference>